<sequence length="228" mass="25074">MKKIIVAITFSGLFLGACSSTVRNYQPQSINTISNVKINQVQSSLIGEAIIDQGSQSALSDAIKLDKSVKLKFGGYILSEGYYAKVGEDESREFYAPFNGSLSGQVSSYSKLVNAKNLDSIIIDKKTQKLSTITANVKSYSWENVPFSREKITINGTNAPSQKLFYNGMNKNTLSFTYITSTGNAKASTEKVVLNLNESRTLNIHGAVIEVLNADNQRIQYKVLNNFN</sequence>
<gene>
    <name evidence="1" type="ORF">KPC_2097</name>
</gene>
<proteinExistence type="predicted"/>
<dbReference type="InParanoid" id="A0A2U3N046"/>
<dbReference type="PROSITE" id="PS51257">
    <property type="entry name" value="PROKAR_LIPOPROTEIN"/>
    <property type="match status" value="1"/>
</dbReference>
<keyword evidence="2" id="KW-1185">Reference proteome</keyword>
<dbReference type="OrthoDB" id="1419830at2"/>
<organism evidence="1 2">
    <name type="scientific">Acinetobacter stercoris</name>
    <dbReference type="NCBI Taxonomy" id="2126983"/>
    <lineage>
        <taxon>Bacteria</taxon>
        <taxon>Pseudomonadati</taxon>
        <taxon>Pseudomonadota</taxon>
        <taxon>Gammaproteobacteria</taxon>
        <taxon>Moraxellales</taxon>
        <taxon>Moraxellaceae</taxon>
        <taxon>Acinetobacter</taxon>
    </lineage>
</organism>
<accession>A0A2U3N046</accession>
<reference evidence="2" key="1">
    <citation type="submission" date="2018-03" db="EMBL/GenBank/DDBJ databases">
        <authorList>
            <person name="Blom J."/>
        </authorList>
    </citation>
    <scope>NUCLEOTIDE SEQUENCE [LARGE SCALE GENOMIC DNA]</scope>
    <source>
        <strain evidence="2">KPC-SM-21</strain>
    </source>
</reference>
<dbReference type="Proteomes" id="UP000245974">
    <property type="component" value="Unassembled WGS sequence"/>
</dbReference>
<evidence type="ECO:0008006" key="3">
    <source>
        <dbReference type="Google" id="ProtNLM"/>
    </source>
</evidence>
<dbReference type="EMBL" id="OOGT01000090">
    <property type="protein sequence ID" value="SPL70919.1"/>
    <property type="molecule type" value="Genomic_DNA"/>
</dbReference>
<evidence type="ECO:0000313" key="2">
    <source>
        <dbReference type="Proteomes" id="UP000245974"/>
    </source>
</evidence>
<name>A0A2U3N046_9GAMM</name>
<protein>
    <recommendedName>
        <fullName evidence="3">Lipoprotein</fullName>
    </recommendedName>
</protein>
<dbReference type="AlphaFoldDB" id="A0A2U3N046"/>
<evidence type="ECO:0000313" key="1">
    <source>
        <dbReference type="EMBL" id="SPL70919.1"/>
    </source>
</evidence>